<evidence type="ECO:0000259" key="7">
    <source>
        <dbReference type="Pfam" id="PF04055"/>
    </source>
</evidence>
<keyword evidence="3" id="KW-0949">S-adenosyl-L-methionine</keyword>
<evidence type="ECO:0000256" key="4">
    <source>
        <dbReference type="ARBA" id="ARBA00022723"/>
    </source>
</evidence>
<dbReference type="InterPro" id="IPR013785">
    <property type="entry name" value="Aldolase_TIM"/>
</dbReference>
<dbReference type="AlphaFoldDB" id="A0A8G2C7Y0"/>
<dbReference type="GO" id="GO:0051539">
    <property type="term" value="F:4 iron, 4 sulfur cluster binding"/>
    <property type="evidence" value="ECO:0007669"/>
    <property type="project" value="UniProtKB-KW"/>
</dbReference>
<keyword evidence="6" id="KW-0411">Iron-sulfur</keyword>
<dbReference type="SFLD" id="SFLDG01386">
    <property type="entry name" value="main_SPASM_domain-containing"/>
    <property type="match status" value="1"/>
</dbReference>
<evidence type="ECO:0000256" key="5">
    <source>
        <dbReference type="ARBA" id="ARBA00023004"/>
    </source>
</evidence>
<protein>
    <recommendedName>
        <fullName evidence="7">Radical SAM core domain-containing protein</fullName>
    </recommendedName>
</protein>
<dbReference type="PROSITE" id="PS01305">
    <property type="entry name" value="MOAA_NIFB_PQQE"/>
    <property type="match status" value="1"/>
</dbReference>
<sequence>MQELSKALVHPFCTPRNYYLFDGNKNAVIKVPKNIHALFDKKTETQLSNDDTLFLKKLYGEGYLHPSPVCQIEHQYEQILNEILCRRVEGITLQVTQQCNLRCKYCIYSGSYKSREHSGKKMSFEMAKKGIDFVLQRSVDIPTVAINFYGGEPLLAFDLMKKVVAYAKKSAEGKKVFFNVTTNGTLFTDENIRFLSENAFSVMISLDGSKEVHDKNRVFAASGKGTFDAIMHNLQHIKTHFPEFYKRIIFNAVIDPTLGKACTNNFFITSKELEGAQVTASLVSMQYKKDEVIVPDSFFIDEEIDKFKLLLHKLQRVDGKYISAIMAEKFQQIQTRMYLVRQHYSSLPEKCHPGGPCVPGATKLFMNVDGELYPCERVSETSKNTCIGHIDTGFDMQQVSKILNIARLTEDVCKKCWAFIHCYQCVAVADDIDSLSKQKRLEECSSVKYLTHEILRDYCTLLEHGYVFENEKTTLQAWG</sequence>
<proteinExistence type="predicted"/>
<dbReference type="PANTHER" id="PTHR43273">
    <property type="entry name" value="ANAEROBIC SULFATASE-MATURATING ENZYME HOMOLOG ASLB-RELATED"/>
    <property type="match status" value="1"/>
</dbReference>
<evidence type="ECO:0000256" key="2">
    <source>
        <dbReference type="ARBA" id="ARBA00022485"/>
    </source>
</evidence>
<dbReference type="Pfam" id="PF04055">
    <property type="entry name" value="Radical_SAM"/>
    <property type="match status" value="1"/>
</dbReference>
<evidence type="ECO:0000256" key="6">
    <source>
        <dbReference type="ARBA" id="ARBA00023014"/>
    </source>
</evidence>
<name>A0A8G2C7Y0_9BACT</name>
<dbReference type="InterPro" id="IPR023867">
    <property type="entry name" value="Sulphatase_maturase_rSAM"/>
</dbReference>
<dbReference type="RefSeq" id="WP_020001901.1">
    <property type="nucleotide sequence ID" value="NZ_CP192219.1"/>
</dbReference>
<evidence type="ECO:0000256" key="3">
    <source>
        <dbReference type="ARBA" id="ARBA00022691"/>
    </source>
</evidence>
<dbReference type="Gene3D" id="3.20.20.70">
    <property type="entry name" value="Aldolase class I"/>
    <property type="match status" value="1"/>
</dbReference>
<dbReference type="SFLD" id="SFLDG01067">
    <property type="entry name" value="SPASM/twitch_domain_containing"/>
    <property type="match status" value="1"/>
</dbReference>
<keyword evidence="4" id="KW-0479">Metal-binding</keyword>
<gene>
    <name evidence="8" type="ORF">SAMN05660830_00775</name>
</gene>
<keyword evidence="2" id="KW-0004">4Fe-4S</keyword>
<evidence type="ECO:0000256" key="1">
    <source>
        <dbReference type="ARBA" id="ARBA00001966"/>
    </source>
</evidence>
<dbReference type="InterPro" id="IPR024001">
    <property type="entry name" value="Cys-rich_pep_rSAM_mat_CcpM"/>
</dbReference>
<feature type="domain" description="Radical SAM core" evidence="7">
    <location>
        <begin position="94"/>
        <end position="243"/>
    </location>
</feature>
<comment type="cofactor">
    <cofactor evidence="1">
        <name>[4Fe-4S] cluster</name>
        <dbReference type="ChEBI" id="CHEBI:49883"/>
    </cofactor>
</comment>
<dbReference type="SUPFAM" id="SSF102114">
    <property type="entry name" value="Radical SAM enzymes"/>
    <property type="match status" value="1"/>
</dbReference>
<dbReference type="InterPro" id="IPR058240">
    <property type="entry name" value="rSAM_sf"/>
</dbReference>
<dbReference type="GO" id="GO:0016491">
    <property type="term" value="F:oxidoreductase activity"/>
    <property type="evidence" value="ECO:0007669"/>
    <property type="project" value="InterPro"/>
</dbReference>
<reference evidence="8 9" key="1">
    <citation type="submission" date="2016-11" db="EMBL/GenBank/DDBJ databases">
        <authorList>
            <person name="Varghese N."/>
            <person name="Submissions S."/>
        </authorList>
    </citation>
    <scope>NUCLEOTIDE SEQUENCE [LARGE SCALE GENOMIC DNA]</scope>
    <source>
        <strain evidence="8 9">DSM 17919</strain>
    </source>
</reference>
<evidence type="ECO:0000313" key="8">
    <source>
        <dbReference type="EMBL" id="SHI72251.1"/>
    </source>
</evidence>
<dbReference type="NCBIfam" id="TIGR04068">
    <property type="entry name" value="rSAM_ocin_clost"/>
    <property type="match status" value="1"/>
</dbReference>
<evidence type="ECO:0000313" key="9">
    <source>
        <dbReference type="Proteomes" id="UP000184001"/>
    </source>
</evidence>
<accession>A0A8G2C7Y0</accession>
<dbReference type="Proteomes" id="UP000184001">
    <property type="component" value="Unassembled WGS sequence"/>
</dbReference>
<dbReference type="EMBL" id="FQZR01000002">
    <property type="protein sequence ID" value="SHI72251.1"/>
    <property type="molecule type" value="Genomic_DNA"/>
</dbReference>
<dbReference type="SFLD" id="SFLDG01384">
    <property type="entry name" value="thioether_bond_formation_requi"/>
    <property type="match status" value="1"/>
</dbReference>
<dbReference type="InterPro" id="IPR007197">
    <property type="entry name" value="rSAM"/>
</dbReference>
<dbReference type="CDD" id="cd01335">
    <property type="entry name" value="Radical_SAM"/>
    <property type="match status" value="1"/>
</dbReference>
<keyword evidence="5" id="KW-0408">Iron</keyword>
<dbReference type="PANTHER" id="PTHR43273:SF8">
    <property type="entry name" value="RADICAL SAM DOMAIN PROTEIN"/>
    <property type="match status" value="1"/>
</dbReference>
<organism evidence="8 9">
    <name type="scientific">Halodesulfovibrio aestuarii</name>
    <dbReference type="NCBI Taxonomy" id="126333"/>
    <lineage>
        <taxon>Bacteria</taxon>
        <taxon>Pseudomonadati</taxon>
        <taxon>Thermodesulfobacteriota</taxon>
        <taxon>Desulfovibrionia</taxon>
        <taxon>Desulfovibrionales</taxon>
        <taxon>Desulfovibrionaceae</taxon>
        <taxon>Halodesulfovibrio</taxon>
    </lineage>
</organism>
<dbReference type="InterPro" id="IPR000385">
    <property type="entry name" value="MoaA_NifB_PqqE_Fe-S-bd_CS"/>
</dbReference>
<comment type="caution">
    <text evidence="8">The sequence shown here is derived from an EMBL/GenBank/DDBJ whole genome shotgun (WGS) entry which is preliminary data.</text>
</comment>
<dbReference type="SFLD" id="SFLDS00029">
    <property type="entry name" value="Radical_SAM"/>
    <property type="match status" value="1"/>
</dbReference>
<dbReference type="GO" id="GO:0046872">
    <property type="term" value="F:metal ion binding"/>
    <property type="evidence" value="ECO:0007669"/>
    <property type="project" value="UniProtKB-KW"/>
</dbReference>